<keyword evidence="3" id="KW-0812">Transmembrane</keyword>
<dbReference type="InterPro" id="IPR011990">
    <property type="entry name" value="TPR-like_helical_dom_sf"/>
</dbReference>
<protein>
    <recommendedName>
        <fullName evidence="4">PPM-type phosphatase domain-containing protein</fullName>
    </recommendedName>
</protein>
<dbReference type="Pfam" id="PF07228">
    <property type="entry name" value="SpoIIE"/>
    <property type="match status" value="1"/>
</dbReference>
<dbReference type="InterPro" id="IPR036457">
    <property type="entry name" value="PPM-type-like_dom_sf"/>
</dbReference>
<comment type="caution">
    <text evidence="5">The sequence shown here is derived from an EMBL/GenBank/DDBJ whole genome shotgun (WGS) entry which is preliminary data.</text>
</comment>
<keyword evidence="3" id="KW-1133">Transmembrane helix</keyword>
<sequence length="655" mass="75365">MSKEERSPEIIETLTTLENKIEYFLRQDLDSALWYTQQLQQITAHYQLHNQEANAFNYFSSIYNLKGDHIKSLEYKFSALDKYTLTGYHSGTAIVHNNIGVYYFGQQDYKKALEHYLHAITLLNKHKGHNSFRDTSTWESFMSDYALNAGEVLSILERYKEALEYEHIALEYAQKHELTVNMAYIYGILGQIHNAQSNYAEGLIMIDSAIRMFEIEQDYYAVAEYHLQKANTLQAIQQPIRAGAAYETAITYAKKVGFLELEKAAEFDLSTLYAQLGKYKKAYHHFTTYNSLQTTLDSINNSASLQELQTKFETSQKESRILLLEAEKQKQYYMIIGIGMVLIVSIFLSALILIANKKVKTAYREIKEKNVEIEQQAEEISIQRDNIEEKNKELEAQYTHTQSSITYAQRIQSAMLPTLEKIQATFPESFVFLKPKDVVSGDFYFFTQTTTPTQNTIHFIATVDCTGHGVPGAFMSMIANSLLKEIIHTKKILQPSMILKELHLAVSQTLNQKNSGNQDGMDISLCRIDLINQEVLFAGAKNGLLYVQDEQSHYIKGNRQSIGGDTSTSFKAYEEHRICIKESTSFYMFSDGYQDQFGGPMKKKFMSKRLKQMLLDNHQLPMNKQVQKLDYCLTEWMGVEQEIQTDDILVMGFRL</sequence>
<dbReference type="InterPro" id="IPR019734">
    <property type="entry name" value="TPR_rpt"/>
</dbReference>
<evidence type="ECO:0000256" key="1">
    <source>
        <dbReference type="PROSITE-ProRule" id="PRU00339"/>
    </source>
</evidence>
<dbReference type="SUPFAM" id="SSF48452">
    <property type="entry name" value="TPR-like"/>
    <property type="match status" value="2"/>
</dbReference>
<dbReference type="EMBL" id="BAABJX010000058">
    <property type="protein sequence ID" value="GAA4848159.1"/>
    <property type="molecule type" value="Genomic_DNA"/>
</dbReference>
<evidence type="ECO:0000259" key="4">
    <source>
        <dbReference type="Pfam" id="PF07228"/>
    </source>
</evidence>
<dbReference type="Gene3D" id="1.25.40.10">
    <property type="entry name" value="Tetratricopeptide repeat domain"/>
    <property type="match status" value="2"/>
</dbReference>
<feature type="transmembrane region" description="Helical" evidence="3">
    <location>
        <begin position="332"/>
        <end position="354"/>
    </location>
</feature>
<proteinExistence type="predicted"/>
<dbReference type="Proteomes" id="UP001500298">
    <property type="component" value="Unassembled WGS sequence"/>
</dbReference>
<organism evidence="5 6">
    <name type="scientific">Algivirga pacifica</name>
    <dbReference type="NCBI Taxonomy" id="1162670"/>
    <lineage>
        <taxon>Bacteria</taxon>
        <taxon>Pseudomonadati</taxon>
        <taxon>Bacteroidota</taxon>
        <taxon>Cytophagia</taxon>
        <taxon>Cytophagales</taxon>
        <taxon>Flammeovirgaceae</taxon>
        <taxon>Algivirga</taxon>
    </lineage>
</organism>
<name>A0ABP9DJG6_9BACT</name>
<feature type="repeat" description="TPR" evidence="1">
    <location>
        <begin position="93"/>
        <end position="126"/>
    </location>
</feature>
<accession>A0ABP9DJG6</accession>
<gene>
    <name evidence="5" type="ORF">GCM10023331_36090</name>
</gene>
<keyword evidence="2" id="KW-0175">Coiled coil</keyword>
<keyword evidence="3" id="KW-0472">Membrane</keyword>
<evidence type="ECO:0000313" key="6">
    <source>
        <dbReference type="Proteomes" id="UP001500298"/>
    </source>
</evidence>
<evidence type="ECO:0000313" key="5">
    <source>
        <dbReference type="EMBL" id="GAA4848159.1"/>
    </source>
</evidence>
<dbReference type="PANTHER" id="PTHR10098">
    <property type="entry name" value="RAPSYN-RELATED"/>
    <property type="match status" value="1"/>
</dbReference>
<dbReference type="SMART" id="SM00028">
    <property type="entry name" value="TPR"/>
    <property type="match status" value="4"/>
</dbReference>
<evidence type="ECO:0000256" key="3">
    <source>
        <dbReference type="SAM" id="Phobius"/>
    </source>
</evidence>
<feature type="domain" description="PPM-type phosphatase" evidence="4">
    <location>
        <begin position="460"/>
        <end position="654"/>
    </location>
</feature>
<feature type="coiled-coil region" evidence="2">
    <location>
        <begin position="356"/>
        <end position="404"/>
    </location>
</feature>
<dbReference type="PROSITE" id="PS50005">
    <property type="entry name" value="TPR"/>
    <property type="match status" value="1"/>
</dbReference>
<reference evidence="6" key="1">
    <citation type="journal article" date="2019" name="Int. J. Syst. Evol. Microbiol.">
        <title>The Global Catalogue of Microorganisms (GCM) 10K type strain sequencing project: providing services to taxonomists for standard genome sequencing and annotation.</title>
        <authorList>
            <consortium name="The Broad Institute Genomics Platform"/>
            <consortium name="The Broad Institute Genome Sequencing Center for Infectious Disease"/>
            <person name="Wu L."/>
            <person name="Ma J."/>
        </authorList>
    </citation>
    <scope>NUCLEOTIDE SEQUENCE [LARGE SCALE GENOMIC DNA]</scope>
    <source>
        <strain evidence="6">JCM 18326</strain>
    </source>
</reference>
<evidence type="ECO:0000256" key="2">
    <source>
        <dbReference type="SAM" id="Coils"/>
    </source>
</evidence>
<dbReference type="Pfam" id="PF13424">
    <property type="entry name" value="TPR_12"/>
    <property type="match status" value="1"/>
</dbReference>
<dbReference type="Gene3D" id="3.60.40.10">
    <property type="entry name" value="PPM-type phosphatase domain"/>
    <property type="match status" value="1"/>
</dbReference>
<keyword evidence="1" id="KW-0802">TPR repeat</keyword>
<keyword evidence="6" id="KW-1185">Reference proteome</keyword>
<dbReference type="InterPro" id="IPR001932">
    <property type="entry name" value="PPM-type_phosphatase-like_dom"/>
</dbReference>